<name>A0A6M5UKR0_9MICO</name>
<evidence type="ECO:0000313" key="2">
    <source>
        <dbReference type="Proteomes" id="UP000451354"/>
    </source>
</evidence>
<dbReference type="OrthoDB" id="4191267at2"/>
<protein>
    <submittedName>
        <fullName evidence="1">Uncharacterized protein</fullName>
    </submittedName>
</protein>
<dbReference type="PROSITE" id="PS51257">
    <property type="entry name" value="PROKAR_LIPOPROTEIN"/>
    <property type="match status" value="1"/>
</dbReference>
<proteinExistence type="predicted"/>
<gene>
    <name evidence="1" type="ORF">FIC82_018930</name>
</gene>
<organism evidence="1 2">
    <name type="scientific">Cellulosimicrobium protaetiae</name>
    <dbReference type="NCBI Taxonomy" id="2587808"/>
    <lineage>
        <taxon>Bacteria</taxon>
        <taxon>Bacillati</taxon>
        <taxon>Actinomycetota</taxon>
        <taxon>Actinomycetes</taxon>
        <taxon>Micrococcales</taxon>
        <taxon>Promicromonosporaceae</taxon>
        <taxon>Cellulosimicrobium</taxon>
    </lineage>
</organism>
<reference evidence="1 2" key="1">
    <citation type="journal article" date="2022" name="Int. J. Syst. Evol. Microbiol.">
        <title>Cellulosimicrobium protaetiae sp. nov., isolated from the gut of the larva of Protaetia brevitarsis seulensis.</title>
        <authorList>
            <person name="Le Han H."/>
            <person name="Nguyen T.T.H."/>
            <person name="Li Z."/>
            <person name="Shin N.R."/>
            <person name="Kim S.G."/>
        </authorList>
    </citation>
    <scope>NUCLEOTIDE SEQUENCE [LARGE SCALE GENOMIC DNA]</scope>
    <source>
        <strain evidence="1 2">BI34</strain>
    </source>
</reference>
<dbReference type="AlphaFoldDB" id="A0A6M5UKR0"/>
<evidence type="ECO:0000313" key="1">
    <source>
        <dbReference type="EMBL" id="QJW37935.1"/>
    </source>
</evidence>
<dbReference type="EMBL" id="CP052757">
    <property type="protein sequence ID" value="QJW37935.1"/>
    <property type="molecule type" value="Genomic_DNA"/>
</dbReference>
<dbReference type="Proteomes" id="UP000451354">
    <property type="component" value="Chromosome"/>
</dbReference>
<dbReference type="RefSeq" id="WP_154799515.1">
    <property type="nucleotide sequence ID" value="NZ_CP052757.1"/>
</dbReference>
<accession>A0A6M5UKR0</accession>
<dbReference type="KEGG" id="cprt:FIC82_018930"/>
<keyword evidence="2" id="KW-1185">Reference proteome</keyword>
<sequence>MTRATRSGGVLCAIGDGAAPGAVAAACRGALLAVRDRLTTLQVDVYSDGPWPPDAVEAVQELDELRHARRSRLATRLGREPSISLDLDPRDDHELGLALAIAPYTICGSGFDERWQLLWDVNDTGTSTTFVLLPHELDAVRAHVARSGGRRTDVVVLGGSIG</sequence>